<dbReference type="EMBL" id="CP007264">
    <property type="protein sequence ID" value="AHL23240.1"/>
    <property type="molecule type" value="Genomic_DNA"/>
</dbReference>
<feature type="region of interest" description="Disordered" evidence="1">
    <location>
        <begin position="76"/>
        <end position="107"/>
    </location>
</feature>
<accession>W8P6V9</accession>
<dbReference type="InterPro" id="IPR007504">
    <property type="entry name" value="H/ACA_rnp_Gar1/Naf1"/>
</dbReference>
<dbReference type="InterPro" id="IPR009000">
    <property type="entry name" value="Transl_B-barrel_sf"/>
</dbReference>
<dbReference type="eggNOG" id="arCOG02466">
    <property type="taxonomic scope" value="Archaea"/>
</dbReference>
<dbReference type="AlphaFoldDB" id="W8P6V9"/>
<dbReference type="Gene3D" id="2.40.10.230">
    <property type="entry name" value="Probable tRNA pseudouridine synthase domain"/>
    <property type="match status" value="1"/>
</dbReference>
<dbReference type="NCBIfam" id="NF009629">
    <property type="entry name" value="PRK13149.1-5"/>
    <property type="match status" value="1"/>
</dbReference>
<sequence length="107" mass="12206">MKRLGKVSHYAKQGFLIVRTNWVPSLNEPVVDKDLRPVGIVKDVFGPVDYPYVAVKPRVKDPERYVGALLYVDKRRKDKKPGKKAKVRGSKGSKKPKRSRPAPRRRG</sequence>
<dbReference type="GeneID" id="82171110"/>
<reference evidence="2 3" key="1">
    <citation type="submission" date="2014-02" db="EMBL/GenBank/DDBJ databases">
        <title>Genome Sequence of an Hyperthermophilic Archaeon, Thermococcus nautili 30-1, producing viral vesicles.</title>
        <authorList>
            <person name="Oberto J."/>
            <person name="Gaudin M."/>
            <person name="Cossu M."/>
            <person name="Gorlas A."/>
            <person name="Slesarev A."/>
            <person name="Marguet E."/>
            <person name="Forterre P."/>
        </authorList>
    </citation>
    <scope>NUCLEOTIDE SEQUENCE [LARGE SCALE GENOMIC DNA]</scope>
    <source>
        <strain evidence="2 3">30-1</strain>
    </source>
</reference>
<evidence type="ECO:0000313" key="2">
    <source>
        <dbReference type="EMBL" id="AHL23240.1"/>
    </source>
</evidence>
<dbReference type="RefSeq" id="WP_042691722.1">
    <property type="nucleotide sequence ID" value="NZ_CP007264.1"/>
</dbReference>
<dbReference type="SUPFAM" id="SSF50447">
    <property type="entry name" value="Translation proteins"/>
    <property type="match status" value="1"/>
</dbReference>
<dbReference type="Proteomes" id="UP000019434">
    <property type="component" value="Chromosome"/>
</dbReference>
<dbReference type="GO" id="GO:0042254">
    <property type="term" value="P:ribosome biogenesis"/>
    <property type="evidence" value="ECO:0007669"/>
    <property type="project" value="InterPro"/>
</dbReference>
<dbReference type="STRING" id="195522.BD01_1636"/>
<dbReference type="OrthoDB" id="60264at2157"/>
<dbReference type="GO" id="GO:0001522">
    <property type="term" value="P:pseudouridine synthesis"/>
    <property type="evidence" value="ECO:0007669"/>
    <property type="project" value="InterPro"/>
</dbReference>
<name>W8P6V9_9EURY</name>
<organism evidence="2 3">
    <name type="scientific">Thermococcus nautili</name>
    <dbReference type="NCBI Taxonomy" id="195522"/>
    <lineage>
        <taxon>Archaea</taxon>
        <taxon>Methanobacteriati</taxon>
        <taxon>Methanobacteriota</taxon>
        <taxon>Thermococci</taxon>
        <taxon>Thermococcales</taxon>
        <taxon>Thermococcaceae</taxon>
        <taxon>Thermococcus</taxon>
    </lineage>
</organism>
<dbReference type="HOGENOM" id="CLU_165884_1_0_2"/>
<dbReference type="Pfam" id="PF04410">
    <property type="entry name" value="Gar1"/>
    <property type="match status" value="1"/>
</dbReference>
<protein>
    <submittedName>
        <fullName evidence="2">RNA-binding protein involved in rRNA processing</fullName>
    </submittedName>
</protein>
<gene>
    <name evidence="2" type="ORF">BD01_1636</name>
</gene>
<evidence type="ECO:0000313" key="3">
    <source>
        <dbReference type="Proteomes" id="UP000019434"/>
    </source>
</evidence>
<evidence type="ECO:0000256" key="1">
    <source>
        <dbReference type="SAM" id="MobiDB-lite"/>
    </source>
</evidence>
<dbReference type="InterPro" id="IPR038664">
    <property type="entry name" value="Gar1/Naf1_Cbf5-bd_sf"/>
</dbReference>
<proteinExistence type="predicted"/>
<keyword evidence="3" id="KW-1185">Reference proteome</keyword>
<dbReference type="KEGG" id="tnu:BD01_1636"/>